<sequence>MNRPATVELTQTPDLTPLPATTTGPDSQSGYAALRARWGQIAPVEIEPGVPAWLVMGHAEIYRILRSEALFSRDPRNWRWHRDGLLPDGAAILAYSPRRPRAASYHHDGAERARLRAPLDAALGTLPEKAVLTTTREVCRRLIGEFGQTGRHELVGDYCRKVGFLAMAAMFGFDAGTSARLMVDSGLTLGHGARAQEAQERIAATLVAHVRQRRSAGAADLTSALAHDRRFRSDVEIAETMAIPMHAASTFLTAWIAQTFHLILGDGPFGARWTQGRISLDDLLEEVLWRETPVANSPAPRYAMTDLRLDGKLIRTGDALVLAIAAANGDPRIHTGDPWDELGNRSHLAWGTGVHQCPAPRQARIIARVAVEELLQVADLRLLTLPGQTTWTASPWVRYPQRLPVEFRRVPRGRHTAVDTRPPAR</sequence>
<name>A0ABN2NC14_9MICO</name>
<dbReference type="SUPFAM" id="SSF48264">
    <property type="entry name" value="Cytochrome P450"/>
    <property type="match status" value="1"/>
</dbReference>
<feature type="region of interest" description="Disordered" evidence="2">
    <location>
        <begin position="1"/>
        <end position="29"/>
    </location>
</feature>
<accession>A0ABN2NC14</accession>
<evidence type="ECO:0000256" key="2">
    <source>
        <dbReference type="SAM" id="MobiDB-lite"/>
    </source>
</evidence>
<dbReference type="RefSeq" id="WP_344100662.1">
    <property type="nucleotide sequence ID" value="NZ_BAAANL010000002.1"/>
</dbReference>
<gene>
    <name evidence="3" type="ORF">GCM10009751_12450</name>
</gene>
<protein>
    <submittedName>
        <fullName evidence="3">Cytochrome P450</fullName>
    </submittedName>
</protein>
<keyword evidence="4" id="KW-1185">Reference proteome</keyword>
<comment type="similarity">
    <text evidence="1">Belongs to the cytochrome P450 family.</text>
</comment>
<comment type="caution">
    <text evidence="3">The sequence shown here is derived from an EMBL/GenBank/DDBJ whole genome shotgun (WGS) entry which is preliminary data.</text>
</comment>
<dbReference type="InterPro" id="IPR036396">
    <property type="entry name" value="Cyt_P450_sf"/>
</dbReference>
<proteinExistence type="inferred from homology"/>
<dbReference type="Proteomes" id="UP001501094">
    <property type="component" value="Unassembled WGS sequence"/>
</dbReference>
<dbReference type="InterPro" id="IPR002397">
    <property type="entry name" value="Cyt_P450_B"/>
</dbReference>
<reference evidence="3 4" key="1">
    <citation type="journal article" date="2019" name="Int. J. Syst. Evol. Microbiol.">
        <title>The Global Catalogue of Microorganisms (GCM) 10K type strain sequencing project: providing services to taxonomists for standard genome sequencing and annotation.</title>
        <authorList>
            <consortium name="The Broad Institute Genomics Platform"/>
            <consortium name="The Broad Institute Genome Sequencing Center for Infectious Disease"/>
            <person name="Wu L."/>
            <person name="Ma J."/>
        </authorList>
    </citation>
    <scope>NUCLEOTIDE SEQUENCE [LARGE SCALE GENOMIC DNA]</scope>
    <source>
        <strain evidence="3 4">JCM 14326</strain>
    </source>
</reference>
<evidence type="ECO:0000313" key="4">
    <source>
        <dbReference type="Proteomes" id="UP001501094"/>
    </source>
</evidence>
<evidence type="ECO:0000313" key="3">
    <source>
        <dbReference type="EMBL" id="GAA1856706.1"/>
    </source>
</evidence>
<dbReference type="Gene3D" id="1.10.630.10">
    <property type="entry name" value="Cytochrome P450"/>
    <property type="match status" value="1"/>
</dbReference>
<dbReference type="PRINTS" id="PR00359">
    <property type="entry name" value="BP450"/>
</dbReference>
<dbReference type="PANTHER" id="PTHR46696:SF1">
    <property type="entry name" value="CYTOCHROME P450 YJIB-RELATED"/>
    <property type="match status" value="1"/>
</dbReference>
<organism evidence="3 4">
    <name type="scientific">Myceligenerans crystallogenes</name>
    <dbReference type="NCBI Taxonomy" id="316335"/>
    <lineage>
        <taxon>Bacteria</taxon>
        <taxon>Bacillati</taxon>
        <taxon>Actinomycetota</taxon>
        <taxon>Actinomycetes</taxon>
        <taxon>Micrococcales</taxon>
        <taxon>Promicromonosporaceae</taxon>
        <taxon>Myceligenerans</taxon>
    </lineage>
</organism>
<dbReference type="EMBL" id="BAAANL010000002">
    <property type="protein sequence ID" value="GAA1856706.1"/>
    <property type="molecule type" value="Genomic_DNA"/>
</dbReference>
<feature type="compositionally biased region" description="Low complexity" evidence="2">
    <location>
        <begin position="9"/>
        <end position="23"/>
    </location>
</feature>
<evidence type="ECO:0000256" key="1">
    <source>
        <dbReference type="ARBA" id="ARBA00010617"/>
    </source>
</evidence>
<dbReference type="PANTHER" id="PTHR46696">
    <property type="entry name" value="P450, PUTATIVE (EUROFUNG)-RELATED"/>
    <property type="match status" value="1"/>
</dbReference>